<dbReference type="KEGG" id="snh:120050669"/>
<name>A0A8U0R462_SALNM</name>
<dbReference type="Pfam" id="PF10744">
    <property type="entry name" value="Med1"/>
    <property type="match status" value="1"/>
</dbReference>
<evidence type="ECO:0000256" key="3">
    <source>
        <dbReference type="ARBA" id="ARBA00020612"/>
    </source>
</evidence>
<dbReference type="GO" id="GO:0003712">
    <property type="term" value="F:transcription coregulator activity"/>
    <property type="evidence" value="ECO:0007669"/>
    <property type="project" value="InterPro"/>
</dbReference>
<dbReference type="InterPro" id="IPR051999">
    <property type="entry name" value="Mediator_complex_subunit_1"/>
</dbReference>
<evidence type="ECO:0000313" key="12">
    <source>
        <dbReference type="RefSeq" id="XP_038853174.1"/>
    </source>
</evidence>
<evidence type="ECO:0000256" key="2">
    <source>
        <dbReference type="ARBA" id="ARBA00006210"/>
    </source>
</evidence>
<dbReference type="GO" id="GO:0042974">
    <property type="term" value="F:nuclear retinoic acid receptor binding"/>
    <property type="evidence" value="ECO:0007669"/>
    <property type="project" value="TreeGrafter"/>
</dbReference>
<reference evidence="12" key="1">
    <citation type="submission" date="2025-08" db="UniProtKB">
        <authorList>
            <consortium name="RefSeq"/>
        </authorList>
    </citation>
    <scope>IDENTIFICATION</scope>
    <source>
        <tissue evidence="12">White muscle</tissue>
    </source>
</reference>
<comment type="function">
    <text evidence="9">Component of the Mediator complex, a coactivator involved in the regulated transcription of nearly all RNA polymerase II-dependent genes. Mediator functions as a bridge to convey information from gene-specific regulatory proteins to the basal RNA polymerase II transcription machinery. Mediator is recruited to promoters by direct interactions with regulatory proteins and serves as a scaffold for the assembly of a functional preinitiation complex with RNA polymerase II and the general transcription factors.</text>
</comment>
<keyword evidence="5 9" id="KW-0010">Activator</keyword>
<dbReference type="Proteomes" id="UP000808372">
    <property type="component" value="Chromosome 7"/>
</dbReference>
<evidence type="ECO:0000256" key="5">
    <source>
        <dbReference type="ARBA" id="ARBA00023159"/>
    </source>
</evidence>
<evidence type="ECO:0000256" key="6">
    <source>
        <dbReference type="ARBA" id="ARBA00023163"/>
    </source>
</evidence>
<dbReference type="AlphaFoldDB" id="A0A8U0R462"/>
<dbReference type="GO" id="GO:0046966">
    <property type="term" value="F:nuclear thyroid hormone receptor binding"/>
    <property type="evidence" value="ECO:0007669"/>
    <property type="project" value="TreeGrafter"/>
</dbReference>
<dbReference type="InterPro" id="IPR019680">
    <property type="entry name" value="Mediator_Med1"/>
</dbReference>
<organism evidence="11 12">
    <name type="scientific">Salvelinus namaycush</name>
    <name type="common">Lake trout</name>
    <name type="synonym">Salmo namaycush</name>
    <dbReference type="NCBI Taxonomy" id="8040"/>
    <lineage>
        <taxon>Eukaryota</taxon>
        <taxon>Metazoa</taxon>
        <taxon>Chordata</taxon>
        <taxon>Craniata</taxon>
        <taxon>Vertebrata</taxon>
        <taxon>Euteleostomi</taxon>
        <taxon>Actinopterygii</taxon>
        <taxon>Neopterygii</taxon>
        <taxon>Teleostei</taxon>
        <taxon>Protacanthopterygii</taxon>
        <taxon>Salmoniformes</taxon>
        <taxon>Salmonidae</taxon>
        <taxon>Salmoninae</taxon>
        <taxon>Salvelinus</taxon>
    </lineage>
</organism>
<evidence type="ECO:0000256" key="4">
    <source>
        <dbReference type="ARBA" id="ARBA00023015"/>
    </source>
</evidence>
<accession>A0A8U0R462</accession>
<dbReference type="GeneID" id="120050669"/>
<sequence>MAVVGRKSFISDLHSKYAEKTWNETFKLVRRCMDKSRGDTKPCEPLIRCLKILHEALTVSSLSAMVSRLEIIAKQRGMGSHLSPTETTCYLTADMFYLEVLLLPGGEVEDVKLAQHGEAPLSSESLLQLLKSKKFEEFSVKLKGLSSLYNIPGDNETKIKVYTALQFLGKDLQKISHLPRALRECNLQVDMILNGRIGYLTAGSEGIPMTIQYYISPSDILLEMSDSGIGSVGQLALVTVGPTDSTHKLQMASVIPQPPQLDAQGLPLFSPLCEVLSEMMPACFQLKLQPPLPMLSSFVEKLSQITDVAIADADLQWAPFPQLMMTLLGENGGDKTWDGQDAHFLVPLPGKEIHSYVLPGAAWEEAALRGALMSTIPFAHPAHVPALLELLRHQCAINTLLASCITSHRPSPGPVCDLYCEVFPESGSSLTVTFHLSDSDSLSVLLVNVADSRKLTCSLFAVGSESESMDEYVSRVLKRCMSIPVTMRALNRRLSKRTCGEPLPACSSTISTADVSPASPLPISCEADGSLSSGSGLESIGIPTTPSTAAVFSQDAMGPDTTPMEAESAFCLSVAEVNTNPTANPYPCASACRVQYLRNGRHPGLFMQNSV</sequence>
<comment type="subcellular location">
    <subcellularLocation>
        <location evidence="1 9">Nucleus</location>
    </subcellularLocation>
</comment>
<dbReference type="GO" id="GO:0042809">
    <property type="term" value="F:nuclear vitamin D receptor binding"/>
    <property type="evidence" value="ECO:0007669"/>
    <property type="project" value="TreeGrafter"/>
</dbReference>
<dbReference type="PANTHER" id="PTHR12881:SF4">
    <property type="entry name" value="MEDIATOR OF RNA POLYMERASE II TRANSCRIPTION SUBUNIT 1"/>
    <property type="match status" value="1"/>
</dbReference>
<protein>
    <recommendedName>
        <fullName evidence="3 9">Mediator of RNA polymerase II transcription subunit 1</fullName>
    </recommendedName>
    <alternativeName>
        <fullName evidence="8 9">Mediator complex subunit 1</fullName>
    </alternativeName>
</protein>
<proteinExistence type="inferred from homology"/>
<keyword evidence="11" id="KW-1185">Reference proteome</keyword>
<keyword evidence="4 9" id="KW-0805">Transcription regulation</keyword>
<gene>
    <name evidence="12" type="primary">zgc:111976</name>
</gene>
<evidence type="ECO:0000313" key="11">
    <source>
        <dbReference type="Proteomes" id="UP000808372"/>
    </source>
</evidence>
<evidence type="ECO:0000256" key="9">
    <source>
        <dbReference type="RuleBase" id="RU364059"/>
    </source>
</evidence>
<dbReference type="RefSeq" id="XP_038853174.1">
    <property type="nucleotide sequence ID" value="XM_038997246.1"/>
</dbReference>
<dbReference type="GO" id="GO:0097067">
    <property type="term" value="P:cellular response to thyroid hormone stimulus"/>
    <property type="evidence" value="ECO:0007669"/>
    <property type="project" value="TreeGrafter"/>
</dbReference>
<dbReference type="GO" id="GO:0045944">
    <property type="term" value="P:positive regulation of transcription by RNA polymerase II"/>
    <property type="evidence" value="ECO:0007669"/>
    <property type="project" value="UniProtKB-ARBA"/>
</dbReference>
<feature type="domain" description="Mediator complex subunit Med1" evidence="10">
    <location>
        <begin position="48"/>
        <end position="405"/>
    </location>
</feature>
<dbReference type="CTD" id="553663"/>
<dbReference type="GO" id="GO:0016592">
    <property type="term" value="C:mediator complex"/>
    <property type="evidence" value="ECO:0007669"/>
    <property type="project" value="InterPro"/>
</dbReference>
<dbReference type="PANTHER" id="PTHR12881">
    <property type="entry name" value="MEDIATOR OF RNA POLYMERASE II TRANSCRIPTION SUBUNIT 1"/>
    <property type="match status" value="1"/>
</dbReference>
<evidence type="ECO:0000256" key="1">
    <source>
        <dbReference type="ARBA" id="ARBA00004123"/>
    </source>
</evidence>
<keyword evidence="7 9" id="KW-0539">Nucleus</keyword>
<comment type="similarity">
    <text evidence="2 9">Belongs to the Mediator complex subunit 1 family.</text>
</comment>
<keyword evidence="6 9" id="KW-0804">Transcription</keyword>
<evidence type="ECO:0000256" key="8">
    <source>
        <dbReference type="ARBA" id="ARBA00031254"/>
    </source>
</evidence>
<evidence type="ECO:0000256" key="7">
    <source>
        <dbReference type="ARBA" id="ARBA00023242"/>
    </source>
</evidence>
<evidence type="ECO:0000259" key="10">
    <source>
        <dbReference type="Pfam" id="PF10744"/>
    </source>
</evidence>